<feature type="region of interest" description="Disordered" evidence="1">
    <location>
        <begin position="82"/>
        <end position="108"/>
    </location>
</feature>
<evidence type="ECO:0000313" key="3">
    <source>
        <dbReference type="Proteomes" id="UP000467840"/>
    </source>
</evidence>
<gene>
    <name evidence="2" type="ORF">GH714_013667</name>
</gene>
<name>A0A6A6MKL1_HEVBR</name>
<organism evidence="2 3">
    <name type="scientific">Hevea brasiliensis</name>
    <name type="common">Para rubber tree</name>
    <name type="synonym">Siphonia brasiliensis</name>
    <dbReference type="NCBI Taxonomy" id="3981"/>
    <lineage>
        <taxon>Eukaryota</taxon>
        <taxon>Viridiplantae</taxon>
        <taxon>Streptophyta</taxon>
        <taxon>Embryophyta</taxon>
        <taxon>Tracheophyta</taxon>
        <taxon>Spermatophyta</taxon>
        <taxon>Magnoliopsida</taxon>
        <taxon>eudicotyledons</taxon>
        <taxon>Gunneridae</taxon>
        <taxon>Pentapetalae</taxon>
        <taxon>rosids</taxon>
        <taxon>fabids</taxon>
        <taxon>Malpighiales</taxon>
        <taxon>Euphorbiaceae</taxon>
        <taxon>Crotonoideae</taxon>
        <taxon>Micrandreae</taxon>
        <taxon>Hevea</taxon>
    </lineage>
</organism>
<proteinExistence type="predicted"/>
<keyword evidence="3" id="KW-1185">Reference proteome</keyword>
<dbReference type="Proteomes" id="UP000467840">
    <property type="component" value="Chromosome 15"/>
</dbReference>
<feature type="compositionally biased region" description="Basic and acidic residues" evidence="1">
    <location>
        <begin position="7"/>
        <end position="17"/>
    </location>
</feature>
<dbReference type="PANTHER" id="PTHR36332">
    <property type="entry name" value="STRESS RESPONSE PROTEIN"/>
    <property type="match status" value="1"/>
</dbReference>
<feature type="compositionally biased region" description="Basic residues" evidence="1">
    <location>
        <begin position="211"/>
        <end position="220"/>
    </location>
</feature>
<feature type="compositionally biased region" description="Basic and acidic residues" evidence="1">
    <location>
        <begin position="195"/>
        <end position="205"/>
    </location>
</feature>
<dbReference type="EMBL" id="JAAGAX010000005">
    <property type="protein sequence ID" value="KAF2313824.1"/>
    <property type="molecule type" value="Genomic_DNA"/>
</dbReference>
<evidence type="ECO:0000313" key="2">
    <source>
        <dbReference type="EMBL" id="KAF2313824.1"/>
    </source>
</evidence>
<comment type="caution">
    <text evidence="2">The sequence shown here is derived from an EMBL/GenBank/DDBJ whole genome shotgun (WGS) entry which is preliminary data.</text>
</comment>
<reference evidence="2 3" key="1">
    <citation type="journal article" date="2020" name="Mol. Plant">
        <title>The Chromosome-Based Rubber Tree Genome Provides New Insights into Spurge Genome Evolution and Rubber Biosynthesis.</title>
        <authorList>
            <person name="Liu J."/>
            <person name="Shi C."/>
            <person name="Shi C.C."/>
            <person name="Li W."/>
            <person name="Zhang Q.J."/>
            <person name="Zhang Y."/>
            <person name="Li K."/>
            <person name="Lu H.F."/>
            <person name="Shi C."/>
            <person name="Zhu S.T."/>
            <person name="Xiao Z.Y."/>
            <person name="Nan H."/>
            <person name="Yue Y."/>
            <person name="Zhu X.G."/>
            <person name="Wu Y."/>
            <person name="Hong X.N."/>
            <person name="Fan G.Y."/>
            <person name="Tong Y."/>
            <person name="Zhang D."/>
            <person name="Mao C.L."/>
            <person name="Liu Y.L."/>
            <person name="Hao S.J."/>
            <person name="Liu W.Q."/>
            <person name="Lv M.Q."/>
            <person name="Zhang H.B."/>
            <person name="Liu Y."/>
            <person name="Hu-Tang G.R."/>
            <person name="Wang J.P."/>
            <person name="Wang J.H."/>
            <person name="Sun Y.H."/>
            <person name="Ni S.B."/>
            <person name="Chen W.B."/>
            <person name="Zhang X.C."/>
            <person name="Jiao Y.N."/>
            <person name="Eichler E.E."/>
            <person name="Li G.H."/>
            <person name="Liu X."/>
            <person name="Gao L.Z."/>
        </authorList>
    </citation>
    <scope>NUCLEOTIDE SEQUENCE [LARGE SCALE GENOMIC DNA]</scope>
    <source>
        <strain evidence="3">cv. GT1</strain>
        <tissue evidence="2">Leaf</tissue>
    </source>
</reference>
<feature type="compositionally biased region" description="Basic residues" evidence="1">
    <location>
        <begin position="176"/>
        <end position="194"/>
    </location>
</feature>
<feature type="compositionally biased region" description="Low complexity" evidence="1">
    <location>
        <begin position="18"/>
        <end position="33"/>
    </location>
</feature>
<feature type="region of interest" description="Disordered" evidence="1">
    <location>
        <begin position="1"/>
        <end position="66"/>
    </location>
</feature>
<dbReference type="AlphaFoldDB" id="A0A6A6MKL1"/>
<evidence type="ECO:0000256" key="1">
    <source>
        <dbReference type="SAM" id="MobiDB-lite"/>
    </source>
</evidence>
<feature type="region of interest" description="Disordered" evidence="1">
    <location>
        <begin position="151"/>
        <end position="220"/>
    </location>
</feature>
<protein>
    <submittedName>
        <fullName evidence="2">Uncharacterized protein</fullName>
    </submittedName>
</protein>
<accession>A0A6A6MKL1</accession>
<sequence>MIKRRFYREEHGDRDAPSLDSSSSDSSSSSSSDSEVEAEATKESEDHAVVAEPKENDEFCSSSSVYESKDISADDIDVDLAGFTNEDDGTGNEKQIPVGPRLSSKHGAGILKKEFNGEAQKESEPADMPDFRHARSAKLLKENRLKAMLNSDGEIENQETPTEMHNRIVALAENKSKKKNKGRQRQKKRSRTKKGREILNMEKTRGSTKAPAKKRHKSEN</sequence>
<feature type="compositionally biased region" description="Basic and acidic residues" evidence="1">
    <location>
        <begin position="39"/>
        <end position="57"/>
    </location>
</feature>
<dbReference type="PANTHER" id="PTHR36332:SF1">
    <property type="entry name" value="STRESS RESPONSE PROTEIN"/>
    <property type="match status" value="1"/>
</dbReference>